<protein>
    <recommendedName>
        <fullName evidence="6">TVP38/TMEM64 family membrane protein</fullName>
    </recommendedName>
</protein>
<feature type="transmembrane region" description="Helical" evidence="6">
    <location>
        <begin position="218"/>
        <end position="239"/>
    </location>
</feature>
<evidence type="ECO:0000313" key="9">
    <source>
        <dbReference type="EMBL" id="MEA5480397.1"/>
    </source>
</evidence>
<evidence type="ECO:0000256" key="2">
    <source>
        <dbReference type="ARBA" id="ARBA00022475"/>
    </source>
</evidence>
<accession>A0ABU5TPY0</accession>
<dbReference type="InterPro" id="IPR015414">
    <property type="entry name" value="TMEM64"/>
</dbReference>
<comment type="caution">
    <text evidence="9">The sequence shown here is derived from an EMBL/GenBank/DDBJ whole genome shotgun (WGS) entry which is preliminary data.</text>
</comment>
<dbReference type="PANTHER" id="PTHR12677">
    <property type="entry name" value="GOLGI APPARATUS MEMBRANE PROTEIN TVP38-RELATED"/>
    <property type="match status" value="1"/>
</dbReference>
<evidence type="ECO:0000256" key="7">
    <source>
        <dbReference type="SAM" id="SignalP"/>
    </source>
</evidence>
<dbReference type="Proteomes" id="UP001301388">
    <property type="component" value="Unassembled WGS sequence"/>
</dbReference>
<evidence type="ECO:0000256" key="6">
    <source>
        <dbReference type="RuleBase" id="RU366058"/>
    </source>
</evidence>
<dbReference type="Pfam" id="PF09335">
    <property type="entry name" value="VTT_dom"/>
    <property type="match status" value="1"/>
</dbReference>
<evidence type="ECO:0000256" key="5">
    <source>
        <dbReference type="ARBA" id="ARBA00023136"/>
    </source>
</evidence>
<dbReference type="InterPro" id="IPR032816">
    <property type="entry name" value="VTT_dom"/>
</dbReference>
<evidence type="ECO:0000256" key="1">
    <source>
        <dbReference type="ARBA" id="ARBA00004651"/>
    </source>
</evidence>
<feature type="domain" description="VTT" evidence="8">
    <location>
        <begin position="83"/>
        <end position="200"/>
    </location>
</feature>
<feature type="signal peptide" evidence="7">
    <location>
        <begin position="1"/>
        <end position="38"/>
    </location>
</feature>
<reference evidence="9 10" key="1">
    <citation type="submission" date="2023-12" db="EMBL/GenBank/DDBJ databases">
        <title>Baltic Sea Cyanobacteria.</title>
        <authorList>
            <person name="Delbaje E."/>
            <person name="Fewer D.P."/>
            <person name="Shishido T.K."/>
        </authorList>
    </citation>
    <scope>NUCLEOTIDE SEQUENCE [LARGE SCALE GENOMIC DNA]</scope>
    <source>
        <strain evidence="9 10">UHCC 0370</strain>
    </source>
</reference>
<keyword evidence="3 6" id="KW-0812">Transmembrane</keyword>
<name>A0ABU5TPY0_9CYAN</name>
<evidence type="ECO:0000256" key="4">
    <source>
        <dbReference type="ARBA" id="ARBA00022989"/>
    </source>
</evidence>
<keyword evidence="7" id="KW-0732">Signal</keyword>
<evidence type="ECO:0000256" key="3">
    <source>
        <dbReference type="ARBA" id="ARBA00022692"/>
    </source>
</evidence>
<gene>
    <name evidence="9" type="ORF">VB774_22415</name>
</gene>
<keyword evidence="2 6" id="KW-1003">Cell membrane</keyword>
<feature type="transmembrane region" description="Helical" evidence="6">
    <location>
        <begin position="62"/>
        <end position="83"/>
    </location>
</feature>
<comment type="similarity">
    <text evidence="6">Belongs to the TVP38/TMEM64 family.</text>
</comment>
<comment type="caution">
    <text evidence="6">Lacks conserved residue(s) required for the propagation of feature annotation.</text>
</comment>
<feature type="transmembrane region" description="Helical" evidence="6">
    <location>
        <begin position="181"/>
        <end position="198"/>
    </location>
</feature>
<comment type="subcellular location">
    <subcellularLocation>
        <location evidence="1 6">Cell membrane</location>
        <topology evidence="1 6">Multi-pass membrane protein</topology>
    </subcellularLocation>
</comment>
<keyword evidence="5 6" id="KW-0472">Membrane</keyword>
<dbReference type="RefSeq" id="WP_323263401.1">
    <property type="nucleotide sequence ID" value="NZ_JAYGIE010000122.1"/>
</dbReference>
<evidence type="ECO:0000313" key="10">
    <source>
        <dbReference type="Proteomes" id="UP001301388"/>
    </source>
</evidence>
<feature type="chain" id="PRO_5046433687" description="TVP38/TMEM64 family membrane protein" evidence="7">
    <location>
        <begin position="39"/>
        <end position="252"/>
    </location>
</feature>
<sequence length="252" mass="26874">MLIDKIISLRLGRSLIHLAPNLALAAIAFLLMASPALAQTTAPTAGFNPQELLRNALQWVESLGYVGGIAFIGIYIIATVAFLPGSILTLGAGVVFGVFLGSIYVFIGATIGAIAAFLVGRYLARGWIDKKIAGNQKFNAIDKAVAHEGFKIVLLTRLSPIFPFNLLNYAFGVTGVSLKDYALASVGMFPGTVMYVYIGSLAGDLARIGGENQPTDPIIQWIIRIVGFIATVAVTVYVTRIARKALDEKVTE</sequence>
<keyword evidence="4 6" id="KW-1133">Transmembrane helix</keyword>
<evidence type="ECO:0000259" key="8">
    <source>
        <dbReference type="Pfam" id="PF09335"/>
    </source>
</evidence>
<keyword evidence="10" id="KW-1185">Reference proteome</keyword>
<proteinExistence type="inferred from homology"/>
<organism evidence="9 10">
    <name type="scientific">Pseudanabaena galeata UHCC 0370</name>
    <dbReference type="NCBI Taxonomy" id="3110310"/>
    <lineage>
        <taxon>Bacteria</taxon>
        <taxon>Bacillati</taxon>
        <taxon>Cyanobacteriota</taxon>
        <taxon>Cyanophyceae</taxon>
        <taxon>Pseudanabaenales</taxon>
        <taxon>Pseudanabaenaceae</taxon>
        <taxon>Pseudanabaena</taxon>
    </lineage>
</organism>
<feature type="transmembrane region" description="Helical" evidence="6">
    <location>
        <begin position="90"/>
        <end position="119"/>
    </location>
</feature>
<dbReference type="PANTHER" id="PTHR12677:SF59">
    <property type="entry name" value="GOLGI APPARATUS MEMBRANE PROTEIN TVP38-RELATED"/>
    <property type="match status" value="1"/>
</dbReference>
<dbReference type="EMBL" id="JAYGIE010000122">
    <property type="protein sequence ID" value="MEA5480397.1"/>
    <property type="molecule type" value="Genomic_DNA"/>
</dbReference>